<protein>
    <submittedName>
        <fullName evidence="1">DNA-7-methylguanine glycosylase</fullName>
        <ecNumber evidence="1">3.2.2.-</ecNumber>
    </submittedName>
</protein>
<sequence>MRKTSSKQKIAKFHRAVRDALLPLKNPERAAAMRAYVRDQFEYLGAGTTERRAAVTPLIRAFKPVDAEGMRAAVEGLWAMREREFLYCAAELLARYQAALSLDDLPWLLSLAQQKSWWDSVDSLVKTVGKIVQRSTLKGARAMDAAVRHKNFWVRRIAMLHQLGWRAECDTERLFRYAELLAVEKEFFIRKAIGWALRDYAWHDWSVVEKFLSTSGAQFSGLTVREARKNFEALRGSSSATKLRNNRNQSSARRV</sequence>
<dbReference type="Pfam" id="PF08713">
    <property type="entry name" value="DNA_alkylation"/>
    <property type="match status" value="1"/>
</dbReference>
<organism evidence="1 2">
    <name type="scientific">Candidatus Sulfuritelmatomonas gaucii</name>
    <dbReference type="NCBI Taxonomy" id="2043161"/>
    <lineage>
        <taxon>Bacteria</taxon>
        <taxon>Pseudomonadati</taxon>
        <taxon>Acidobacteriota</taxon>
        <taxon>Terriglobia</taxon>
        <taxon>Terriglobales</taxon>
        <taxon>Acidobacteriaceae</taxon>
        <taxon>Candidatus Sulfuritelmatomonas</taxon>
    </lineage>
</organism>
<evidence type="ECO:0000313" key="1">
    <source>
        <dbReference type="EMBL" id="SPE19459.1"/>
    </source>
</evidence>
<dbReference type="EC" id="3.2.2.-" evidence="1"/>
<dbReference type="SUPFAM" id="SSF48371">
    <property type="entry name" value="ARM repeat"/>
    <property type="match status" value="1"/>
</dbReference>
<accession>A0A2N9L857</accession>
<dbReference type="GO" id="GO:0016798">
    <property type="term" value="F:hydrolase activity, acting on glycosyl bonds"/>
    <property type="evidence" value="ECO:0007669"/>
    <property type="project" value="UniProtKB-KW"/>
</dbReference>
<dbReference type="Proteomes" id="UP000239735">
    <property type="component" value="Unassembled WGS sequence"/>
</dbReference>
<reference evidence="2" key="1">
    <citation type="submission" date="2018-02" db="EMBL/GenBank/DDBJ databases">
        <authorList>
            <person name="Hausmann B."/>
        </authorList>
    </citation>
    <scope>NUCLEOTIDE SEQUENCE [LARGE SCALE GENOMIC DNA]</scope>
    <source>
        <strain evidence="2">Peat soil MAG SbA5</strain>
    </source>
</reference>
<dbReference type="InterPro" id="IPR016024">
    <property type="entry name" value="ARM-type_fold"/>
</dbReference>
<name>A0A2N9L857_9BACT</name>
<dbReference type="EMBL" id="OKRB01000080">
    <property type="protein sequence ID" value="SPE19459.1"/>
    <property type="molecule type" value="Genomic_DNA"/>
</dbReference>
<dbReference type="PANTHER" id="PTHR34070">
    <property type="entry name" value="ARMADILLO-TYPE FOLD"/>
    <property type="match status" value="1"/>
</dbReference>
<evidence type="ECO:0000313" key="2">
    <source>
        <dbReference type="Proteomes" id="UP000239735"/>
    </source>
</evidence>
<gene>
    <name evidence="1" type="ORF">SBA5_240042</name>
</gene>
<dbReference type="OrthoDB" id="9775346at2"/>
<proteinExistence type="predicted"/>
<keyword evidence="1" id="KW-0326">Glycosidase</keyword>
<dbReference type="AlphaFoldDB" id="A0A2N9L857"/>
<dbReference type="Gene3D" id="1.20.1660.10">
    <property type="entry name" value="Hypothetical protein (EF3068)"/>
    <property type="match status" value="1"/>
</dbReference>
<dbReference type="InterPro" id="IPR014825">
    <property type="entry name" value="DNA_alkylation"/>
</dbReference>
<keyword evidence="1" id="KW-0378">Hydrolase</keyword>
<dbReference type="CDD" id="cd07064">
    <property type="entry name" value="AlkD_like_1"/>
    <property type="match status" value="1"/>
</dbReference>
<dbReference type="Gene3D" id="1.25.40.290">
    <property type="entry name" value="ARM repeat domains"/>
    <property type="match status" value="1"/>
</dbReference>
<dbReference type="PANTHER" id="PTHR34070:SF1">
    <property type="entry name" value="DNA ALKYLATION REPAIR PROTEIN"/>
    <property type="match status" value="1"/>
</dbReference>